<dbReference type="AlphaFoldDB" id="A0A812K7P9"/>
<evidence type="ECO:0000313" key="3">
    <source>
        <dbReference type="Proteomes" id="UP000601435"/>
    </source>
</evidence>
<evidence type="ECO:0000313" key="2">
    <source>
        <dbReference type="EMBL" id="CAE7219019.1"/>
    </source>
</evidence>
<sequence>MQTLKDLTSSLHDSASLQRLRDNLNELPKRWLARVEQPEDYLLGSVRGECNYHFKFRLEGGGYFQTGVLVASAEEKPKDGHLAIVSEPQPSCFQALLIQFEPRRPKASMLPLRSCHRQVRCLPRRIACDFLRRASNTSAPRPLETWEEVELHRPKAPTLEGYVRPVGAPEQLDIPREQYHQFMMGKPARYSVELRNFLMGLGVVSFCFAEFAFTVYKLRPDDLDWVDEERKRAAAAKARIEARIAKQESQASNE</sequence>
<protein>
    <submittedName>
        <fullName evidence="2">Uncharacterized protein</fullName>
    </submittedName>
</protein>
<proteinExistence type="predicted"/>
<comment type="caution">
    <text evidence="2">The sequence shown here is derived from an EMBL/GenBank/DDBJ whole genome shotgun (WGS) entry which is preliminary data.</text>
</comment>
<reference evidence="2" key="1">
    <citation type="submission" date="2021-02" db="EMBL/GenBank/DDBJ databases">
        <authorList>
            <person name="Dougan E. K."/>
            <person name="Rhodes N."/>
            <person name="Thang M."/>
            <person name="Chan C."/>
        </authorList>
    </citation>
    <scope>NUCLEOTIDE SEQUENCE</scope>
</reference>
<organism evidence="2 3">
    <name type="scientific">Symbiodinium necroappetens</name>
    <dbReference type="NCBI Taxonomy" id="1628268"/>
    <lineage>
        <taxon>Eukaryota</taxon>
        <taxon>Sar</taxon>
        <taxon>Alveolata</taxon>
        <taxon>Dinophyceae</taxon>
        <taxon>Suessiales</taxon>
        <taxon>Symbiodiniaceae</taxon>
        <taxon>Symbiodinium</taxon>
    </lineage>
</organism>
<accession>A0A812K7P9</accession>
<name>A0A812K7P9_9DINO</name>
<keyword evidence="3" id="KW-1185">Reference proteome</keyword>
<keyword evidence="1" id="KW-1133">Transmembrane helix</keyword>
<gene>
    <name evidence="2" type="ORF">SNEC2469_LOCUS2689</name>
</gene>
<dbReference type="OrthoDB" id="425846at2759"/>
<dbReference type="EMBL" id="CAJNJA010007020">
    <property type="protein sequence ID" value="CAE7219019.1"/>
    <property type="molecule type" value="Genomic_DNA"/>
</dbReference>
<keyword evidence="1" id="KW-0812">Transmembrane</keyword>
<feature type="transmembrane region" description="Helical" evidence="1">
    <location>
        <begin position="196"/>
        <end position="216"/>
    </location>
</feature>
<dbReference type="Proteomes" id="UP000601435">
    <property type="component" value="Unassembled WGS sequence"/>
</dbReference>
<evidence type="ECO:0000256" key="1">
    <source>
        <dbReference type="SAM" id="Phobius"/>
    </source>
</evidence>
<keyword evidence="1" id="KW-0472">Membrane</keyword>